<accession>A0AAV2FZB3</accession>
<organism evidence="1 2">
    <name type="scientific">Linum trigynum</name>
    <dbReference type="NCBI Taxonomy" id="586398"/>
    <lineage>
        <taxon>Eukaryota</taxon>
        <taxon>Viridiplantae</taxon>
        <taxon>Streptophyta</taxon>
        <taxon>Embryophyta</taxon>
        <taxon>Tracheophyta</taxon>
        <taxon>Spermatophyta</taxon>
        <taxon>Magnoliopsida</taxon>
        <taxon>eudicotyledons</taxon>
        <taxon>Gunneridae</taxon>
        <taxon>Pentapetalae</taxon>
        <taxon>rosids</taxon>
        <taxon>fabids</taxon>
        <taxon>Malpighiales</taxon>
        <taxon>Linaceae</taxon>
        <taxon>Linum</taxon>
    </lineage>
</organism>
<dbReference type="PANTHER" id="PTHR35118:SF3">
    <property type="entry name" value="PROTEIN KINASE SUPERFAMILY PROTEIN"/>
    <property type="match status" value="1"/>
</dbReference>
<dbReference type="AlphaFoldDB" id="A0AAV2FZB3"/>
<reference evidence="1 2" key="1">
    <citation type="submission" date="2024-04" db="EMBL/GenBank/DDBJ databases">
        <authorList>
            <person name="Fracassetti M."/>
        </authorList>
    </citation>
    <scope>NUCLEOTIDE SEQUENCE [LARGE SCALE GENOMIC DNA]</scope>
</reference>
<dbReference type="PANTHER" id="PTHR35118">
    <property type="entry name" value="KINASE FAMILY PROTEIN"/>
    <property type="match status" value="1"/>
</dbReference>
<dbReference type="EMBL" id="OZ034820">
    <property type="protein sequence ID" value="CAL1402893.1"/>
    <property type="molecule type" value="Genomic_DNA"/>
</dbReference>
<protein>
    <submittedName>
        <fullName evidence="1">Uncharacterized protein</fullName>
    </submittedName>
</protein>
<gene>
    <name evidence="1" type="ORF">LTRI10_LOCUS42860</name>
</gene>
<keyword evidence="2" id="KW-1185">Reference proteome</keyword>
<evidence type="ECO:0000313" key="2">
    <source>
        <dbReference type="Proteomes" id="UP001497516"/>
    </source>
</evidence>
<evidence type="ECO:0000313" key="1">
    <source>
        <dbReference type="EMBL" id="CAL1402893.1"/>
    </source>
</evidence>
<name>A0AAV2FZB3_9ROSI</name>
<proteinExistence type="predicted"/>
<dbReference type="Proteomes" id="UP001497516">
    <property type="component" value="Chromosome 7"/>
</dbReference>
<sequence>MKDMMFAHVHKKIMEIQELMRLQAGNIKLRILDFHMISNLVINRSRLPSLVKEEMRDCKLSYFLLIFPWCHITSTEQLVSHKLLIQQQLGKVSPILKVFADYVDGVVGTNYPVEYGLWTVGGEVEWWRRE</sequence>